<evidence type="ECO:0000259" key="5">
    <source>
        <dbReference type="PROSITE" id="PS50931"/>
    </source>
</evidence>
<evidence type="ECO:0000256" key="4">
    <source>
        <dbReference type="ARBA" id="ARBA00023163"/>
    </source>
</evidence>
<dbReference type="FunFam" id="1.10.10.10:FF:000038">
    <property type="entry name" value="Glycine cleavage system transcriptional activator"/>
    <property type="match status" value="1"/>
</dbReference>
<dbReference type="Pfam" id="PF03466">
    <property type="entry name" value="LysR_substrate"/>
    <property type="match status" value="1"/>
</dbReference>
<dbReference type="RefSeq" id="WP_028353618.1">
    <property type="nucleotide sequence ID" value="NZ_NEVT01000003.1"/>
</dbReference>
<gene>
    <name evidence="6" type="ORF">CAL24_07355</name>
</gene>
<evidence type="ECO:0000313" key="6">
    <source>
        <dbReference type="EMBL" id="OZI79729.1"/>
    </source>
</evidence>
<dbReference type="AlphaFoldDB" id="A0A261W0D4"/>
<dbReference type="PANTHER" id="PTHR30537:SF74">
    <property type="entry name" value="HTH-TYPE TRANSCRIPTIONAL REGULATOR TRPI"/>
    <property type="match status" value="1"/>
</dbReference>
<organism evidence="6 7">
    <name type="scientific">Bordetella genomosp. 2</name>
    <dbReference type="NCBI Taxonomy" id="1983456"/>
    <lineage>
        <taxon>Bacteria</taxon>
        <taxon>Pseudomonadati</taxon>
        <taxon>Pseudomonadota</taxon>
        <taxon>Betaproteobacteria</taxon>
        <taxon>Burkholderiales</taxon>
        <taxon>Alcaligenaceae</taxon>
        <taxon>Bordetella</taxon>
    </lineage>
</organism>
<dbReference type="InterPro" id="IPR058163">
    <property type="entry name" value="LysR-type_TF_proteobact-type"/>
</dbReference>
<comment type="caution">
    <text evidence="6">The sequence shown here is derived from an EMBL/GenBank/DDBJ whole genome shotgun (WGS) entry which is preliminary data.</text>
</comment>
<accession>A0A261W0D4</accession>
<dbReference type="GO" id="GO:0043565">
    <property type="term" value="F:sequence-specific DNA binding"/>
    <property type="evidence" value="ECO:0007669"/>
    <property type="project" value="TreeGrafter"/>
</dbReference>
<evidence type="ECO:0000256" key="3">
    <source>
        <dbReference type="ARBA" id="ARBA00023125"/>
    </source>
</evidence>
<name>A0A261W0D4_9BORD</name>
<dbReference type="PROSITE" id="PS50931">
    <property type="entry name" value="HTH_LYSR"/>
    <property type="match status" value="1"/>
</dbReference>
<dbReference type="PRINTS" id="PR00039">
    <property type="entry name" value="HTHLYSR"/>
</dbReference>
<dbReference type="SUPFAM" id="SSF46785">
    <property type="entry name" value="Winged helix' DNA-binding domain"/>
    <property type="match status" value="1"/>
</dbReference>
<evidence type="ECO:0000256" key="1">
    <source>
        <dbReference type="ARBA" id="ARBA00009437"/>
    </source>
</evidence>
<dbReference type="EMBL" id="NEVT01000003">
    <property type="protein sequence ID" value="OZI79729.1"/>
    <property type="molecule type" value="Genomic_DNA"/>
</dbReference>
<feature type="domain" description="HTH lysR-type" evidence="5">
    <location>
        <begin position="6"/>
        <end position="63"/>
    </location>
</feature>
<dbReference type="GO" id="GO:0003700">
    <property type="term" value="F:DNA-binding transcription factor activity"/>
    <property type="evidence" value="ECO:0007669"/>
    <property type="project" value="InterPro"/>
</dbReference>
<dbReference type="Gene3D" id="3.40.190.10">
    <property type="entry name" value="Periplasmic binding protein-like II"/>
    <property type="match status" value="2"/>
</dbReference>
<dbReference type="InterPro" id="IPR005119">
    <property type="entry name" value="LysR_subst-bd"/>
</dbReference>
<dbReference type="PANTHER" id="PTHR30537">
    <property type="entry name" value="HTH-TYPE TRANSCRIPTIONAL REGULATOR"/>
    <property type="match status" value="1"/>
</dbReference>
<dbReference type="CDD" id="cd08432">
    <property type="entry name" value="PBP2_GcdR_TrpI_HvrB_AmpR_like"/>
    <property type="match status" value="1"/>
</dbReference>
<keyword evidence="4" id="KW-0804">Transcription</keyword>
<dbReference type="Gene3D" id="1.10.10.10">
    <property type="entry name" value="Winged helix-like DNA-binding domain superfamily/Winged helix DNA-binding domain"/>
    <property type="match status" value="1"/>
</dbReference>
<evidence type="ECO:0000256" key="2">
    <source>
        <dbReference type="ARBA" id="ARBA00023015"/>
    </source>
</evidence>
<dbReference type="GO" id="GO:0006351">
    <property type="term" value="P:DNA-templated transcription"/>
    <property type="evidence" value="ECO:0007669"/>
    <property type="project" value="TreeGrafter"/>
</dbReference>
<evidence type="ECO:0000313" key="7">
    <source>
        <dbReference type="Proteomes" id="UP000215633"/>
    </source>
</evidence>
<protein>
    <submittedName>
        <fullName evidence="6">LysR family transcriptional regulator</fullName>
    </submittedName>
</protein>
<dbReference type="SUPFAM" id="SSF53850">
    <property type="entry name" value="Periplasmic binding protein-like II"/>
    <property type="match status" value="1"/>
</dbReference>
<keyword evidence="3" id="KW-0238">DNA-binding</keyword>
<proteinExistence type="inferred from homology"/>
<dbReference type="InterPro" id="IPR036388">
    <property type="entry name" value="WH-like_DNA-bd_sf"/>
</dbReference>
<dbReference type="Pfam" id="PF00126">
    <property type="entry name" value="HTH_1"/>
    <property type="match status" value="1"/>
</dbReference>
<dbReference type="InterPro" id="IPR000847">
    <property type="entry name" value="LysR_HTH_N"/>
</dbReference>
<dbReference type="Proteomes" id="UP000215633">
    <property type="component" value="Unassembled WGS sequence"/>
</dbReference>
<comment type="similarity">
    <text evidence="1">Belongs to the LysR transcriptional regulatory family.</text>
</comment>
<keyword evidence="7" id="KW-1185">Reference proteome</keyword>
<sequence>MKRVPVPLNPLRAFEAAARLLSFTRAAEELNVTQVAISRQVRVLEGYLGVELFRRGPRSIELTDAGARLYPAVGRAFDEISHAAALVSRRNRPDVLAIQAYTTFAQHGLIPLLSRFHEKHPGIEVRLSASTQAVDFAHRDLDAAIRSGTGAWPDYESDFLAPIELLPVISPSLLKTVGNLRGPGDLRRVTLLHSLARPDDWSAWLAAAGRGDGGLRVLKFENSAMAYEAAIQGVGCAIGIRALVGRYLDSGALVAPFALTHTLPGGYYLVRPRGRRESPALRIFRAWLLQTLAQARAQQ</sequence>
<reference evidence="7" key="1">
    <citation type="submission" date="2017-05" db="EMBL/GenBank/DDBJ databases">
        <title>Complete and WGS of Bordetella genogroups.</title>
        <authorList>
            <person name="Spilker T."/>
            <person name="Lipuma J."/>
        </authorList>
    </citation>
    <scope>NUCLEOTIDE SEQUENCE [LARGE SCALE GENOMIC DNA]</scope>
    <source>
        <strain evidence="7">AU8256</strain>
    </source>
</reference>
<dbReference type="InterPro" id="IPR036390">
    <property type="entry name" value="WH_DNA-bd_sf"/>
</dbReference>
<keyword evidence="2" id="KW-0805">Transcription regulation</keyword>